<gene>
    <name evidence="3" type="ORF">KUM34_008315</name>
</gene>
<feature type="signal peptide" evidence="1">
    <location>
        <begin position="1"/>
        <end position="34"/>
    </location>
</feature>
<dbReference type="PANTHER" id="PTHR30024">
    <property type="entry name" value="ALIPHATIC SULFONATES-BINDING PROTEIN-RELATED"/>
    <property type="match status" value="1"/>
</dbReference>
<organism evidence="3 4">
    <name type="scientific">Rhodococcus rhodochrous</name>
    <dbReference type="NCBI Taxonomy" id="1829"/>
    <lineage>
        <taxon>Bacteria</taxon>
        <taxon>Bacillati</taxon>
        <taxon>Actinomycetota</taxon>
        <taxon>Actinomycetes</taxon>
        <taxon>Mycobacteriales</taxon>
        <taxon>Nocardiaceae</taxon>
        <taxon>Rhodococcus</taxon>
    </lineage>
</organism>
<protein>
    <submittedName>
        <fullName evidence="3">ABC transporter substrate-binding protein</fullName>
    </submittedName>
</protein>
<name>A0AA47ADX0_RHORH</name>
<dbReference type="SUPFAM" id="SSF53850">
    <property type="entry name" value="Periplasmic binding protein-like II"/>
    <property type="match status" value="1"/>
</dbReference>
<dbReference type="PROSITE" id="PS51257">
    <property type="entry name" value="PROKAR_LIPOPROTEIN"/>
    <property type="match status" value="1"/>
</dbReference>
<reference evidence="3 4" key="1">
    <citation type="journal article" date="2021" name="Front. Microbiol.">
        <title>Bacterial Transformation of Aromatic Monomers in Softwood Black Liquor.</title>
        <authorList>
            <person name="Navas L.E."/>
            <person name="Dexter G."/>
            <person name="Liu J."/>
            <person name="Levy-Booth D."/>
            <person name="Cho M."/>
            <person name="Jang S.K."/>
            <person name="Mansfield S.D."/>
            <person name="Renneckar S."/>
            <person name="Mohn W.W."/>
            <person name="Eltis L.D."/>
        </authorList>
    </citation>
    <scope>NUCLEOTIDE SEQUENCE [LARGE SCALE GENOMIC DNA]</scope>
    <source>
        <strain evidence="3 4">GD02</strain>
    </source>
</reference>
<accession>A0AA47ADX0</accession>
<evidence type="ECO:0000313" key="3">
    <source>
        <dbReference type="EMBL" id="UZF46658.1"/>
    </source>
</evidence>
<dbReference type="PANTHER" id="PTHR30024:SF48">
    <property type="entry name" value="ABC TRANSPORTER SUBSTRATE-BINDING PROTEIN"/>
    <property type="match status" value="1"/>
</dbReference>
<evidence type="ECO:0000313" key="4">
    <source>
        <dbReference type="Proteomes" id="UP001162740"/>
    </source>
</evidence>
<dbReference type="Gene3D" id="3.40.190.10">
    <property type="entry name" value="Periplasmic binding protein-like II"/>
    <property type="match status" value="2"/>
</dbReference>
<keyword evidence="1" id="KW-0732">Signal</keyword>
<proteinExistence type="predicted"/>
<sequence>MSVPARFAARAGRRLAALTAVLALGAGLSACSSAEGANNGDPNNVTLTFGFQTADYPALLEASGLFEDLPYTLETPVIAGPAAQISALYSKATDFGLVGENTAAFEAANAENDLGNADPKIYTIAGLAYEGTPYPAPALFVKKSAGISKIEELRGHTVAYNFGGNIYAGYVKILADAGLTVDDIEPVQLPDNQAAAAAFAAGQVDAVVTSYSHVAKAIESGDAVQLTTNEEFGVKGGAGFITRPDVLADAGKLAAAEDFFARFSKLWSEWYPAHEAEVTGILQDVLKQAPDIAKINFENGKHGRLYRVGDPEFIASQQNIVKAAYAAGGVKHDYDIAKVFNPVFDHITVSDQ</sequence>
<dbReference type="EMBL" id="CP083974">
    <property type="protein sequence ID" value="UZF46658.1"/>
    <property type="molecule type" value="Genomic_DNA"/>
</dbReference>
<evidence type="ECO:0000256" key="1">
    <source>
        <dbReference type="SAM" id="SignalP"/>
    </source>
</evidence>
<feature type="chain" id="PRO_5041349858" evidence="1">
    <location>
        <begin position="35"/>
        <end position="352"/>
    </location>
</feature>
<dbReference type="Pfam" id="PF09084">
    <property type="entry name" value="NMT1"/>
    <property type="match status" value="1"/>
</dbReference>
<dbReference type="InterPro" id="IPR015168">
    <property type="entry name" value="SsuA/THI5"/>
</dbReference>
<dbReference type="RefSeq" id="WP_229581863.1">
    <property type="nucleotide sequence ID" value="NZ_CP083974.1"/>
</dbReference>
<feature type="domain" description="SsuA/THI5-like" evidence="2">
    <location>
        <begin position="137"/>
        <end position="248"/>
    </location>
</feature>
<dbReference type="AlphaFoldDB" id="A0AA47ADX0"/>
<evidence type="ECO:0000259" key="2">
    <source>
        <dbReference type="Pfam" id="PF09084"/>
    </source>
</evidence>
<dbReference type="Proteomes" id="UP001162740">
    <property type="component" value="Chromosome"/>
</dbReference>